<feature type="compositionally biased region" description="Polar residues" evidence="1">
    <location>
        <begin position="172"/>
        <end position="189"/>
    </location>
</feature>
<dbReference type="AlphaFoldDB" id="A0A7S4T6G4"/>
<name>A0A7S4T6G4_9STRA</name>
<accession>A0A7S4T6G4</accession>
<protein>
    <submittedName>
        <fullName evidence="2">Uncharacterized protein</fullName>
    </submittedName>
</protein>
<feature type="region of interest" description="Disordered" evidence="1">
    <location>
        <begin position="273"/>
        <end position="295"/>
    </location>
</feature>
<organism evidence="2">
    <name type="scientific">Ditylum brightwellii</name>
    <dbReference type="NCBI Taxonomy" id="49249"/>
    <lineage>
        <taxon>Eukaryota</taxon>
        <taxon>Sar</taxon>
        <taxon>Stramenopiles</taxon>
        <taxon>Ochrophyta</taxon>
        <taxon>Bacillariophyta</taxon>
        <taxon>Mediophyceae</taxon>
        <taxon>Lithodesmiophycidae</taxon>
        <taxon>Lithodesmiales</taxon>
        <taxon>Lithodesmiaceae</taxon>
        <taxon>Ditylum</taxon>
    </lineage>
</organism>
<feature type="compositionally biased region" description="Polar residues" evidence="1">
    <location>
        <begin position="273"/>
        <end position="288"/>
    </location>
</feature>
<proteinExistence type="predicted"/>
<feature type="region of interest" description="Disordered" evidence="1">
    <location>
        <begin position="427"/>
        <end position="493"/>
    </location>
</feature>
<reference evidence="2" key="1">
    <citation type="submission" date="2021-01" db="EMBL/GenBank/DDBJ databases">
        <authorList>
            <person name="Corre E."/>
            <person name="Pelletier E."/>
            <person name="Niang G."/>
            <person name="Scheremetjew M."/>
            <person name="Finn R."/>
            <person name="Kale V."/>
            <person name="Holt S."/>
            <person name="Cochrane G."/>
            <person name="Meng A."/>
            <person name="Brown T."/>
            <person name="Cohen L."/>
        </authorList>
    </citation>
    <scope>NUCLEOTIDE SEQUENCE</scope>
    <source>
        <strain evidence="2">GSO104</strain>
    </source>
</reference>
<feature type="region of interest" description="Disordered" evidence="1">
    <location>
        <begin position="140"/>
        <end position="196"/>
    </location>
</feature>
<feature type="compositionally biased region" description="Basic and acidic residues" evidence="1">
    <location>
        <begin position="464"/>
        <end position="476"/>
    </location>
</feature>
<evidence type="ECO:0000256" key="1">
    <source>
        <dbReference type="SAM" id="MobiDB-lite"/>
    </source>
</evidence>
<evidence type="ECO:0000313" key="2">
    <source>
        <dbReference type="EMBL" id="CAE4667261.1"/>
    </source>
</evidence>
<gene>
    <name evidence="2" type="ORF">DBRI00130_LOCUS43452</name>
</gene>
<dbReference type="EMBL" id="HBNS01060367">
    <property type="protein sequence ID" value="CAE4667261.1"/>
    <property type="molecule type" value="Transcribed_RNA"/>
</dbReference>
<sequence>MAGTLTLLTKDSYLNLASLAETPTDVMVKRYSTSQEGQLSEEKLKGSIGHDLNLLSNQSYQPVTFKPLYRKASFRKKRWFCCLFPPWSSGPYVEESGDDYSTDSDIAHISHPMLGQEVYHSPTRTQENNPNTFVMDTIDTNIDKNDDESSSGEKRGILRFTSNPSPPPLPTAANSATAIQKTSQNNPSKRSFLPKTYKDQRSFTSFRKSLIRGRKITFSTMARIVAIRSHTSMTMEERNAQWWTKDDFNSFKRGNVVVTRNIVDGGSAVWLSNQSNPGQANGSASNKAPSDDDDKWWHKYGHSRRGLEQVASVDEARQRQRNIRMASYAVLEEQKRQKTLGIRNPERIAIVAREYTAWAKDLALAAGESDADAVKSNFDDMKRHSREFYLLKHTIASGNAVPKHTPAFMVPKGLSPRFLDANTTSQISYRKKKQKKVRGEYKKMGGKPSPNSKKKPPSSITGSLEKEASVKVRDPELGTSISKRAAGFGGAGTDKVSMAAVMSAPIVERDTSA</sequence>